<gene>
    <name evidence="1" type="ORF">U2F25_34025</name>
</gene>
<name>A0ABU5JP31_9ACTN</name>
<organism evidence="1 2">
    <name type="scientific">Micromonospora sicca</name>
    <dbReference type="NCBI Taxonomy" id="2202420"/>
    <lineage>
        <taxon>Bacteria</taxon>
        <taxon>Bacillati</taxon>
        <taxon>Actinomycetota</taxon>
        <taxon>Actinomycetes</taxon>
        <taxon>Micromonosporales</taxon>
        <taxon>Micromonosporaceae</taxon>
        <taxon>Micromonospora</taxon>
    </lineage>
</organism>
<protein>
    <submittedName>
        <fullName evidence="1">Uncharacterized protein</fullName>
    </submittedName>
</protein>
<comment type="caution">
    <text evidence="1">The sequence shown here is derived from an EMBL/GenBank/DDBJ whole genome shotgun (WGS) entry which is preliminary data.</text>
</comment>
<accession>A0ABU5JP31</accession>
<dbReference type="RefSeq" id="WP_322443876.1">
    <property type="nucleotide sequence ID" value="NZ_JAXOTQ010000073.1"/>
</dbReference>
<evidence type="ECO:0000313" key="2">
    <source>
        <dbReference type="Proteomes" id="UP001290101"/>
    </source>
</evidence>
<evidence type="ECO:0000313" key="1">
    <source>
        <dbReference type="EMBL" id="MDZ5494407.1"/>
    </source>
</evidence>
<dbReference type="EMBL" id="JAXOTQ010000073">
    <property type="protein sequence ID" value="MDZ5494407.1"/>
    <property type="molecule type" value="Genomic_DNA"/>
</dbReference>
<proteinExistence type="predicted"/>
<reference evidence="1 2" key="1">
    <citation type="submission" date="2023-12" db="EMBL/GenBank/DDBJ databases">
        <title>Micromonospora sp. nov., isolated from Atacama Desert.</title>
        <authorList>
            <person name="Carro L."/>
            <person name="Golinska P."/>
            <person name="Klenk H.-P."/>
            <person name="Goodfellow M."/>
        </authorList>
    </citation>
    <scope>NUCLEOTIDE SEQUENCE [LARGE SCALE GENOMIC DNA]</scope>
    <source>
        <strain evidence="1 2">4G53</strain>
    </source>
</reference>
<dbReference type="Proteomes" id="UP001290101">
    <property type="component" value="Unassembled WGS sequence"/>
</dbReference>
<keyword evidence="2" id="KW-1185">Reference proteome</keyword>
<sequence>MTRYDFAAADHLSQKLSVLAEKIEWLAWLRKSQRSALLGDPSSVKWTGKKRTAVFEPEFHREQSRLTALAAEAIRLKQAVDTATANAYAAKKAEDMAKQPHVRQAPR</sequence>